<dbReference type="RefSeq" id="WP_264892883.1">
    <property type="nucleotide sequence ID" value="NZ_CP110257.1"/>
</dbReference>
<organism evidence="2 3">
    <name type="scientific">Caldimonas aquatica</name>
    <dbReference type="NCBI Taxonomy" id="376175"/>
    <lineage>
        <taxon>Bacteria</taxon>
        <taxon>Pseudomonadati</taxon>
        <taxon>Pseudomonadota</taxon>
        <taxon>Betaproteobacteria</taxon>
        <taxon>Burkholderiales</taxon>
        <taxon>Sphaerotilaceae</taxon>
        <taxon>Caldimonas</taxon>
    </lineage>
</organism>
<evidence type="ECO:0000313" key="3">
    <source>
        <dbReference type="Proteomes" id="UP001163266"/>
    </source>
</evidence>
<feature type="compositionally biased region" description="Basic residues" evidence="1">
    <location>
        <begin position="1"/>
        <end position="12"/>
    </location>
</feature>
<evidence type="ECO:0000313" key="2">
    <source>
        <dbReference type="EMBL" id="UZD55125.1"/>
    </source>
</evidence>
<protein>
    <submittedName>
        <fullName evidence="2">DUF4902 domain-containing protein</fullName>
    </submittedName>
</protein>
<proteinExistence type="predicted"/>
<name>A0ABY6MT03_9BURK</name>
<sequence length="172" mass="19092">MTRILRSMRRPVRPASAPPPLRALPSAPAPAATPEVPPDGYVRLPTRLLHRLPLVHLYSEWEASGELAGWGERDPTDRPVRAHRCGEALDELYGHTEWAGRDDPRVSIGWDWQACWTAGHLRWMAGEVRTNLMLVDERGDDLGAGATQRLLQLHLAHLDWPPAVAGALGMRG</sequence>
<dbReference type="EMBL" id="CP110257">
    <property type="protein sequence ID" value="UZD55125.1"/>
    <property type="molecule type" value="Genomic_DNA"/>
</dbReference>
<keyword evidence="3" id="KW-1185">Reference proteome</keyword>
<dbReference type="Pfam" id="PF16245">
    <property type="entry name" value="DUF4902"/>
    <property type="match status" value="1"/>
</dbReference>
<reference evidence="2" key="1">
    <citation type="submission" date="2022-10" db="EMBL/GenBank/DDBJ databases">
        <title>Complete genome sequence of Schlegelella aquatica LMG 23380.</title>
        <authorList>
            <person name="Musilova J."/>
            <person name="Kourilova X."/>
            <person name="Bezdicek M."/>
            <person name="Hermankova K."/>
            <person name="Obruca S."/>
            <person name="Sedlar K."/>
        </authorList>
    </citation>
    <scope>NUCLEOTIDE SEQUENCE</scope>
    <source>
        <strain evidence="2">LMG 23380</strain>
    </source>
</reference>
<accession>A0ABY6MT03</accession>
<feature type="region of interest" description="Disordered" evidence="1">
    <location>
        <begin position="1"/>
        <end position="37"/>
    </location>
</feature>
<gene>
    <name evidence="2" type="ORF">OMP39_00575</name>
</gene>
<evidence type="ECO:0000256" key="1">
    <source>
        <dbReference type="SAM" id="MobiDB-lite"/>
    </source>
</evidence>
<dbReference type="InterPro" id="IPR032598">
    <property type="entry name" value="RsaM-like"/>
</dbReference>
<dbReference type="Proteomes" id="UP001163266">
    <property type="component" value="Chromosome"/>
</dbReference>
<feature type="compositionally biased region" description="Low complexity" evidence="1">
    <location>
        <begin position="23"/>
        <end position="34"/>
    </location>
</feature>
<dbReference type="Gene3D" id="3.10.450.610">
    <property type="match status" value="1"/>
</dbReference>